<evidence type="ECO:0000256" key="2">
    <source>
        <dbReference type="SAM" id="MobiDB-lite"/>
    </source>
</evidence>
<evidence type="ECO:0000259" key="3">
    <source>
        <dbReference type="PROSITE" id="PS50137"/>
    </source>
</evidence>
<dbReference type="PANTHER" id="PTHR48430:SF1">
    <property type="entry name" value="PARTNER OF XRN-2 PROTEIN 1"/>
    <property type="match status" value="1"/>
</dbReference>
<dbReference type="GO" id="GO:0010468">
    <property type="term" value="P:regulation of gene expression"/>
    <property type="evidence" value="ECO:0007669"/>
    <property type="project" value="UniProtKB-ARBA"/>
</dbReference>
<evidence type="ECO:0000313" key="7">
    <source>
        <dbReference type="EMBL" id="CAD7440190.1"/>
    </source>
</evidence>
<feature type="compositionally biased region" description="Polar residues" evidence="2">
    <location>
        <begin position="134"/>
        <end position="155"/>
    </location>
</feature>
<dbReference type="PROSITE" id="PS50137">
    <property type="entry name" value="DS_RBD"/>
    <property type="match status" value="1"/>
</dbReference>
<dbReference type="Pfam" id="PF01585">
    <property type="entry name" value="G-patch"/>
    <property type="match status" value="1"/>
</dbReference>
<feature type="domain" description="XRN2-binding (XTBD)" evidence="6">
    <location>
        <begin position="10"/>
        <end position="94"/>
    </location>
</feature>
<dbReference type="InterPro" id="IPR014720">
    <property type="entry name" value="dsRBD_dom"/>
</dbReference>
<dbReference type="InterPro" id="IPR000467">
    <property type="entry name" value="G_patch_dom"/>
</dbReference>
<dbReference type="Gene3D" id="3.30.1370.50">
    <property type="entry name" value="R3H-like domain"/>
    <property type="match status" value="1"/>
</dbReference>
<dbReference type="SUPFAM" id="SSF54768">
    <property type="entry name" value="dsRNA-binding domain-like"/>
    <property type="match status" value="1"/>
</dbReference>
<accession>A0A7R9HYG1</accession>
<feature type="region of interest" description="Disordered" evidence="2">
    <location>
        <begin position="92"/>
        <end position="122"/>
    </location>
</feature>
<dbReference type="SUPFAM" id="SSF82708">
    <property type="entry name" value="R3H domain"/>
    <property type="match status" value="1"/>
</dbReference>
<proteinExistence type="predicted"/>
<dbReference type="Pfam" id="PF11952">
    <property type="entry name" value="XTBD"/>
    <property type="match status" value="1"/>
</dbReference>
<dbReference type="InterPro" id="IPR001374">
    <property type="entry name" value="R3H_dom"/>
</dbReference>
<dbReference type="InterPro" id="IPR036867">
    <property type="entry name" value="R3H_dom_sf"/>
</dbReference>
<feature type="domain" description="G-patch" evidence="4">
    <location>
        <begin position="316"/>
        <end position="362"/>
    </location>
</feature>
<name>A0A7R9HYG1_9NEOP</name>
<dbReference type="SMART" id="SM00443">
    <property type="entry name" value="G_patch"/>
    <property type="match status" value="1"/>
</dbReference>
<dbReference type="PANTHER" id="PTHR48430">
    <property type="entry name" value="PARTNER OF XRN-2 PROTEIN 1"/>
    <property type="match status" value="1"/>
</dbReference>
<feature type="domain" description="DRBM" evidence="3">
    <location>
        <begin position="240"/>
        <end position="275"/>
    </location>
</feature>
<evidence type="ECO:0000259" key="4">
    <source>
        <dbReference type="PROSITE" id="PS50174"/>
    </source>
</evidence>
<organism evidence="7">
    <name type="scientific">Timema bartmani</name>
    <dbReference type="NCBI Taxonomy" id="61472"/>
    <lineage>
        <taxon>Eukaryota</taxon>
        <taxon>Metazoa</taxon>
        <taxon>Ecdysozoa</taxon>
        <taxon>Arthropoda</taxon>
        <taxon>Hexapoda</taxon>
        <taxon>Insecta</taxon>
        <taxon>Pterygota</taxon>
        <taxon>Neoptera</taxon>
        <taxon>Polyneoptera</taxon>
        <taxon>Phasmatodea</taxon>
        <taxon>Timematodea</taxon>
        <taxon>Timematoidea</taxon>
        <taxon>Timematidae</taxon>
        <taxon>Timema</taxon>
    </lineage>
</organism>
<sequence length="463" mass="52155">MSKRKSEFDIEKYRTEHECDEHWELRKRFLLAHHDSFPEDKLVCLAQTFTNIEFLGCRYPEKTMQRVAALSKGIVDDYREKQKSRLQRTFVQASDAAGAKAKGNKTPHSETLVQTPQKQVRSSETFPLVIDLTQETPPKQPSTQSSEKHVTVQSSKQHRRVTNSERYGGVRTFIINQPMERSQPGTTLGTTLEEGPFGKLLLMENANDGDLPSQIIQRSMAMCHIKNKFHIKHGNGAKKVCEIYVGKKLLSTASSWTQKEAKESAAAKALEILRRHCFTMKIKNKFLAHTTVDKSMSSLDKKNSDNGNGLDVPLSDDNIGSKLLRSMGWSGGGLGIKSQGIEEPITVNQELVKRAGLGMSGEGSTILFRKQANELIKQYCDEDSEYDLVLSSEFSKEERKIMHLIAYKYGLKTTSIGKNEARHLIVSKKVCLWEVAKKLLASGGSNERYDLIPPTRNNFAKPY</sequence>
<feature type="compositionally biased region" description="Polar residues" evidence="2">
    <location>
        <begin position="109"/>
        <end position="122"/>
    </location>
</feature>
<evidence type="ECO:0000259" key="6">
    <source>
        <dbReference type="PROSITE" id="PS51827"/>
    </source>
</evidence>
<dbReference type="AlphaFoldDB" id="A0A7R9HYG1"/>
<dbReference type="EMBL" id="OD564902">
    <property type="protein sequence ID" value="CAD7440190.1"/>
    <property type="molecule type" value="Genomic_DNA"/>
</dbReference>
<protein>
    <recommendedName>
        <fullName evidence="8">NF-kappa-B-repressing factor</fullName>
    </recommendedName>
</protein>
<dbReference type="PROSITE" id="PS50174">
    <property type="entry name" value="G_PATCH"/>
    <property type="match status" value="1"/>
</dbReference>
<dbReference type="InterPro" id="IPR021859">
    <property type="entry name" value="XTBD"/>
</dbReference>
<dbReference type="Pfam" id="PF01424">
    <property type="entry name" value="R3H"/>
    <property type="match status" value="1"/>
</dbReference>
<reference evidence="7" key="1">
    <citation type="submission" date="2020-11" db="EMBL/GenBank/DDBJ databases">
        <authorList>
            <person name="Tran Van P."/>
        </authorList>
    </citation>
    <scope>NUCLEOTIDE SEQUENCE</scope>
</reference>
<evidence type="ECO:0000256" key="1">
    <source>
        <dbReference type="PROSITE-ProRule" id="PRU00266"/>
    </source>
</evidence>
<dbReference type="GO" id="GO:0003723">
    <property type="term" value="F:RNA binding"/>
    <property type="evidence" value="ECO:0007669"/>
    <property type="project" value="UniProtKB-UniRule"/>
</dbReference>
<dbReference type="PROSITE" id="PS51061">
    <property type="entry name" value="R3H"/>
    <property type="match status" value="1"/>
</dbReference>
<dbReference type="PROSITE" id="PS51827">
    <property type="entry name" value="XTBD"/>
    <property type="match status" value="1"/>
</dbReference>
<evidence type="ECO:0008006" key="8">
    <source>
        <dbReference type="Google" id="ProtNLM"/>
    </source>
</evidence>
<gene>
    <name evidence="7" type="ORF">TBIB3V08_LOCUS2716</name>
</gene>
<keyword evidence="1" id="KW-0694">RNA-binding</keyword>
<evidence type="ECO:0000259" key="5">
    <source>
        <dbReference type="PROSITE" id="PS51061"/>
    </source>
</evidence>
<feature type="region of interest" description="Disordered" evidence="2">
    <location>
        <begin position="134"/>
        <end position="161"/>
    </location>
</feature>
<feature type="domain" description="R3H" evidence="5">
    <location>
        <begin position="362"/>
        <end position="430"/>
    </location>
</feature>